<dbReference type="GO" id="GO:0003676">
    <property type="term" value="F:nucleic acid binding"/>
    <property type="evidence" value="ECO:0007669"/>
    <property type="project" value="InterPro"/>
</dbReference>
<reference evidence="4" key="1">
    <citation type="submission" date="2025-08" db="UniProtKB">
        <authorList>
            <consortium name="RefSeq"/>
        </authorList>
    </citation>
    <scope>IDENTIFICATION</scope>
    <source>
        <strain evidence="4">Tuebingen</strain>
        <tissue evidence="4">Fibroblasts and whole tissue</tissue>
    </source>
</reference>
<dbReference type="InterPro" id="IPR000477">
    <property type="entry name" value="RT_dom"/>
</dbReference>
<dbReference type="PANTHER" id="PTHR47331">
    <property type="entry name" value="PHD-TYPE DOMAIN-CONTAINING PROTEIN"/>
    <property type="match status" value="1"/>
</dbReference>
<dbReference type="Gene3D" id="3.30.70.270">
    <property type="match status" value="1"/>
</dbReference>
<dbReference type="OrthoDB" id="10064741at2759"/>
<evidence type="ECO:0000313" key="4">
    <source>
        <dbReference type="RefSeq" id="XP_021332953.2"/>
    </source>
</evidence>
<dbReference type="RefSeq" id="XP_021332953.2">
    <property type="nucleotide sequence ID" value="XM_021477278.3"/>
</dbReference>
<dbReference type="InterPro" id="IPR012337">
    <property type="entry name" value="RNaseH-like_sf"/>
</dbReference>
<dbReference type="PANTHER" id="PTHR47331:SF5">
    <property type="entry name" value="RIBONUCLEASE H"/>
    <property type="match status" value="1"/>
</dbReference>
<dbReference type="KEGG" id="dre:110439877"/>
<sequence>MFPEQRIREGQRSDVRPKRRIQHPAWLEDYEVSLPQYNQQSPAAHTLPHQKPQEPYTERVAEMTPLIYQPQSDYALRADQRVINHSLHMRPRYESTPVSQPVTQEDVSEILRTVQELRRENQQLQFVMQDMQQKMSLNRAPLLQQRAEPLPYDRTQSKASPAPLHVNDEWPLPPPPVVDDGFLPLAGDIPPPLPRHMSNFVDELTSRLRNLKTKDHHLSCPSTPEYCEPESFSMALPPQQRTREYPMSKYPQTAPISSKPFCMDHELHPYYPQQERMYRGPKPTIPDFTKGDPREFARLKVSLDNLLPEDSTERFKYQILLEHLKFEDALLIADSYINSSRPYSDTMASLAEQYGQPHQLALRRIADLMEDPTIRSQDASGFKRFALKVRALVGMLNQLGDSGRVELQCGSHVTRLLSKLPHDLRADFKRYVYPLNVRIPTLLHFADWLEYELKIQASGFEFLGGDRRERPDQRRDRSKDFKSTKTVAVFHSTDPALNTTAPGESSLSAAKTQDKPRIFCPYCTNTQHYLNQCQNFSQLTKEQKTNWVKTNKRCWRCGRAHQAAQCNLKTSCKVCKGKHLDALHELNERPVSENTCLVNNANEVLYLDRPLGCSQVLLKVTKVILRNGEHTLETYAILDDGSERTILLQAAAQELKLQGKPENLALRTVRQDMKIIHGTTVSFTISPACQPHKVFKIHRAFTADHLGLAEHTCPATTLQHKYRHLRGLPIPSLNSVQPLLLIGSDYPYLITPIEPVRLGPPGGPAAVKTRLGWTVQGPTKLVRHQLLTQQCLNISICSPSDELFRHIEKLWQLDVLPYRSEKLATRSKQDQEAVDLLEAKTTRIDVNGTQRYATPLLRVKDMPNLQATKQAVMPNLRSTEARLAKDPIKSEAYRAEIQRLEEAGYVVEVPDEKLSKKEEESWFIPHHMVSHNAKNRVVFNCSFSYQGKNLNNLLLPGPALGSSLLGVLLRFREHAVAFSSDIKGMFHQVRLLPEDKPLLRFLWRDLKREELPRVYEWQVLPFGTTCSPCCATYALQRHIVDHSQQGDNVRHSLERCFYVDNWLQSVATPDEAKELLDTGMNLLAEGGFELRQWACNFPNVIEHLSKEARSESSERWLNQTESDPQELALGLRWMCQSDTLGYQTRLDNCSTPTMRNIYKVVASQYDPLGFLVPYITRAKILIQSLWAKQREWDDPLLPTEILKTWHDWQGELQHLSQLTLPRCYVSSQLDSLNCKRQVHIFSDASERAYGSVAYLRSEDLKGNVEVAFLTARSRVAPKRQLSVPRLELCAALTGAQLASLLAKELTLPIESFVLWTDSTTVLTWLQSESCRYKVFVGTRIAEIQELTSAHAWRYVESNNNPADYITHGKTLKELATDKTWRQGPEYLWNSPCYWPVIPDINAKENPAELKKPTFCSHVTVDVQPLPDPQQFSCFKALVEATALLLHGAAGKDGDLSAVDYQSAERNILRKVQIDCFPDDINALVAGKPVPSSSRLITLAPEYDSTVELIRVGGRLRRSVQLDADAVHPIVLDPSHKITQLLIQNIDKELHHPGAERVFAEIRRKYWILRGREAVKRLQHLCPDCQRWRAKPTVPQMADLPQARLQIFKPPFFSTGMDCFGPFTVKLGRRSEKRWGILFKCLTTRAVHIDLLSSLDTDSFLMSLRRFISRRGKPSELLSDQGTNFKGGERELQQSFTSMCPTLQKELAKQQIKFRFNPPGSPHFGGVWEREIRSVKSALYATVQRQSMTEEVLNTVLTEIEGILNSKPLGYVSTDIADPNPVTPNILLMGRLDPSLPQTVYHETELLSRRRWRHSQVLADQFWMHFTKHYLPSLQIRGKWQRERDQWQPDMIVMIVDPQLPRALWPVGKIINVFPSADGRIRTAEVRIRDRTYVRPVARLIKLPALPDMGTVSSPSE</sequence>
<dbReference type="GO" id="GO:0004523">
    <property type="term" value="F:RNA-DNA hybrid ribonuclease activity"/>
    <property type="evidence" value="ECO:0007669"/>
    <property type="project" value="UniProtKB-EC"/>
</dbReference>
<dbReference type="Pfam" id="PF18701">
    <property type="entry name" value="DUF5641"/>
    <property type="match status" value="1"/>
</dbReference>
<dbReference type="InterPro" id="IPR008042">
    <property type="entry name" value="Retrotrans_Pao"/>
</dbReference>
<proteinExistence type="inferred from homology"/>
<accession>A0A8M9Q0X4</accession>
<dbReference type="InterPro" id="IPR043128">
    <property type="entry name" value="Rev_trsase/Diguanyl_cyclase"/>
</dbReference>
<dbReference type="Proteomes" id="UP000000437">
    <property type="component" value="Chromosome 20"/>
</dbReference>
<dbReference type="PROSITE" id="PS50994">
    <property type="entry name" value="INTEGRASE"/>
    <property type="match status" value="1"/>
</dbReference>
<dbReference type="Pfam" id="PF17921">
    <property type="entry name" value="Integrase_H2C2"/>
    <property type="match status" value="1"/>
</dbReference>
<gene>
    <name evidence="4" type="primary">LOC110439877</name>
</gene>
<dbReference type="SUPFAM" id="SSF53098">
    <property type="entry name" value="Ribonuclease H-like"/>
    <property type="match status" value="1"/>
</dbReference>
<dbReference type="InterPro" id="IPR040676">
    <property type="entry name" value="DUF5641"/>
</dbReference>
<dbReference type="Gene3D" id="3.10.10.10">
    <property type="entry name" value="HIV Type 1 Reverse Transcriptase, subunit A, domain 1"/>
    <property type="match status" value="1"/>
</dbReference>
<organism evidence="3 4">
    <name type="scientific">Danio rerio</name>
    <name type="common">Zebrafish</name>
    <name type="synonym">Brachydanio rerio</name>
    <dbReference type="NCBI Taxonomy" id="7955"/>
    <lineage>
        <taxon>Eukaryota</taxon>
        <taxon>Metazoa</taxon>
        <taxon>Chordata</taxon>
        <taxon>Craniata</taxon>
        <taxon>Vertebrata</taxon>
        <taxon>Euteleostomi</taxon>
        <taxon>Actinopterygii</taxon>
        <taxon>Neopterygii</taxon>
        <taxon>Teleostei</taxon>
        <taxon>Ostariophysi</taxon>
        <taxon>Cypriniformes</taxon>
        <taxon>Danionidae</taxon>
        <taxon>Danioninae</taxon>
        <taxon>Danio</taxon>
    </lineage>
</organism>
<evidence type="ECO:0000313" key="3">
    <source>
        <dbReference type="Proteomes" id="UP000000437"/>
    </source>
</evidence>
<dbReference type="EC" id="3.1.26.4" evidence="2"/>
<evidence type="ECO:0000256" key="2">
    <source>
        <dbReference type="ARBA" id="ARBA00012180"/>
    </source>
</evidence>
<dbReference type="Pfam" id="PF05380">
    <property type="entry name" value="Peptidase_A17"/>
    <property type="match status" value="1"/>
</dbReference>
<protein>
    <recommendedName>
        <fullName evidence="2">ribonuclease H</fullName>
        <ecNumber evidence="2">3.1.26.4</ecNumber>
    </recommendedName>
</protein>
<dbReference type="Pfam" id="PF00078">
    <property type="entry name" value="RVT_1"/>
    <property type="match status" value="1"/>
</dbReference>
<dbReference type="Gene3D" id="3.30.420.10">
    <property type="entry name" value="Ribonuclease H-like superfamily/Ribonuclease H"/>
    <property type="match status" value="1"/>
</dbReference>
<comment type="similarity">
    <text evidence="1">Belongs to the beta type-B retroviral polymerase family. HERV class-II K(HML-2) pol subfamily.</text>
</comment>
<dbReference type="CDD" id="cd01644">
    <property type="entry name" value="RT_pepA17"/>
    <property type="match status" value="1"/>
</dbReference>
<dbReference type="SUPFAM" id="SSF56672">
    <property type="entry name" value="DNA/RNA polymerases"/>
    <property type="match status" value="1"/>
</dbReference>
<dbReference type="InterPro" id="IPR036397">
    <property type="entry name" value="RNaseH_sf"/>
</dbReference>
<dbReference type="GO" id="GO:0015074">
    <property type="term" value="P:DNA integration"/>
    <property type="evidence" value="ECO:0007669"/>
    <property type="project" value="InterPro"/>
</dbReference>
<keyword evidence="3" id="KW-1185">Reference proteome</keyword>
<dbReference type="AlphaFoldDB" id="A0A8M9Q0X4"/>
<dbReference type="InterPro" id="IPR001584">
    <property type="entry name" value="Integrase_cat-core"/>
</dbReference>
<dbReference type="InterPro" id="IPR041588">
    <property type="entry name" value="Integrase_H2C2"/>
</dbReference>
<name>A0A8M9Q0X4_DANRE</name>
<dbReference type="InterPro" id="IPR043502">
    <property type="entry name" value="DNA/RNA_pol_sf"/>
</dbReference>
<evidence type="ECO:0000256" key="1">
    <source>
        <dbReference type="ARBA" id="ARBA00010879"/>
    </source>
</evidence>